<sequence>MTATTGSVENRFDNQGKLYSQLSEVYLLPFAVREEVLKKCSKLHQD</sequence>
<dbReference type="AlphaFoldDB" id="D2R7P8"/>
<accession>D2R7P8</accession>
<proteinExistence type="predicted"/>
<evidence type="ECO:0000313" key="2">
    <source>
        <dbReference type="Proteomes" id="UP000001887"/>
    </source>
</evidence>
<reference evidence="1 2" key="1">
    <citation type="journal article" date="2009" name="Stand. Genomic Sci.">
        <title>Complete genome sequence of Pirellula staleyi type strain (ATCC 27377).</title>
        <authorList>
            <person name="Clum A."/>
            <person name="Tindall B.J."/>
            <person name="Sikorski J."/>
            <person name="Ivanova N."/>
            <person name="Mavrommatis K."/>
            <person name="Lucas S."/>
            <person name="Glavina del Rio T."/>
            <person name="Nolan M."/>
            <person name="Chen F."/>
            <person name="Tice H."/>
            <person name="Pitluck S."/>
            <person name="Cheng J.F."/>
            <person name="Chertkov O."/>
            <person name="Brettin T."/>
            <person name="Han C."/>
            <person name="Detter J.C."/>
            <person name="Kuske C."/>
            <person name="Bruce D."/>
            <person name="Goodwin L."/>
            <person name="Ovchinikova G."/>
            <person name="Pati A."/>
            <person name="Mikhailova N."/>
            <person name="Chen A."/>
            <person name="Palaniappan K."/>
            <person name="Land M."/>
            <person name="Hauser L."/>
            <person name="Chang Y.J."/>
            <person name="Jeffries C.D."/>
            <person name="Chain P."/>
            <person name="Rohde M."/>
            <person name="Goker M."/>
            <person name="Bristow J."/>
            <person name="Eisen J.A."/>
            <person name="Markowitz V."/>
            <person name="Hugenholtz P."/>
            <person name="Kyrpides N.C."/>
            <person name="Klenk H.P."/>
            <person name="Lapidus A."/>
        </authorList>
    </citation>
    <scope>NUCLEOTIDE SEQUENCE [LARGE SCALE GENOMIC DNA]</scope>
    <source>
        <strain evidence="2">ATCC 27377 / DSM 6068 / ICPB 4128</strain>
    </source>
</reference>
<keyword evidence="2" id="KW-1185">Reference proteome</keyword>
<evidence type="ECO:0000313" key="1">
    <source>
        <dbReference type="EMBL" id="ADB17474.1"/>
    </source>
</evidence>
<dbReference type="KEGG" id="psl:Psta_2808"/>
<dbReference type="HOGENOM" id="CLU_3187119_0_0_0"/>
<name>D2R7P8_PIRSD</name>
<protein>
    <submittedName>
        <fullName evidence="1">Uncharacterized protein</fullName>
    </submittedName>
</protein>
<organism evidence="1 2">
    <name type="scientific">Pirellula staleyi (strain ATCC 27377 / DSM 6068 / ICPB 4128)</name>
    <name type="common">Pirella staleyi</name>
    <dbReference type="NCBI Taxonomy" id="530564"/>
    <lineage>
        <taxon>Bacteria</taxon>
        <taxon>Pseudomonadati</taxon>
        <taxon>Planctomycetota</taxon>
        <taxon>Planctomycetia</taxon>
        <taxon>Pirellulales</taxon>
        <taxon>Pirellulaceae</taxon>
        <taxon>Pirellula</taxon>
    </lineage>
</organism>
<dbReference type="STRING" id="530564.Psta_2808"/>
<gene>
    <name evidence="1" type="ordered locus">Psta_2808</name>
</gene>
<dbReference type="Proteomes" id="UP000001887">
    <property type="component" value="Chromosome"/>
</dbReference>
<dbReference type="EMBL" id="CP001848">
    <property type="protein sequence ID" value="ADB17474.1"/>
    <property type="molecule type" value="Genomic_DNA"/>
</dbReference>